<proteinExistence type="predicted"/>
<evidence type="ECO:0000313" key="3">
    <source>
        <dbReference type="Proteomes" id="UP000480681"/>
    </source>
</evidence>
<sequence length="89" mass="9412">MVLLMGIRRAGGESGLTAALVAALADALLAAPGAAATSEPGLPCRRHANDNKAPSRISPRRGGLRQRAHKVAAGWDWIAGEWRYQVSLR</sequence>
<reference evidence="2 3" key="1">
    <citation type="submission" date="2020-02" db="EMBL/GenBank/DDBJ databases">
        <title>Genome sequencing of Aeromonas rivipollensis.</title>
        <authorList>
            <person name="Fono-Tamo Ubani E.K."/>
            <person name="Lekota K.E."/>
        </authorList>
    </citation>
    <scope>NUCLEOTIDE SEQUENCE [LARGE SCALE GENOMIC DNA]</scope>
    <source>
        <strain evidence="2 3">G87</strain>
    </source>
</reference>
<evidence type="ECO:0000256" key="1">
    <source>
        <dbReference type="SAM" id="MobiDB-lite"/>
    </source>
</evidence>
<dbReference type="AlphaFoldDB" id="A0AAW9YLS9"/>
<protein>
    <submittedName>
        <fullName evidence="2">Uncharacterized protein</fullName>
    </submittedName>
</protein>
<dbReference type="EMBL" id="JAAIKZ010000056">
    <property type="protein sequence ID" value="NEX77241.1"/>
    <property type="molecule type" value="Genomic_DNA"/>
</dbReference>
<dbReference type="Proteomes" id="UP000480681">
    <property type="component" value="Unassembled WGS sequence"/>
</dbReference>
<feature type="region of interest" description="Disordered" evidence="1">
    <location>
        <begin position="36"/>
        <end position="63"/>
    </location>
</feature>
<gene>
    <name evidence="2" type="ORF">G4911_21330</name>
</gene>
<organism evidence="2 3">
    <name type="scientific">Aeromonas rivipollensis</name>
    <dbReference type="NCBI Taxonomy" id="948519"/>
    <lineage>
        <taxon>Bacteria</taxon>
        <taxon>Pseudomonadati</taxon>
        <taxon>Pseudomonadota</taxon>
        <taxon>Gammaproteobacteria</taxon>
        <taxon>Aeromonadales</taxon>
        <taxon>Aeromonadaceae</taxon>
        <taxon>Aeromonas</taxon>
    </lineage>
</organism>
<evidence type="ECO:0000313" key="2">
    <source>
        <dbReference type="EMBL" id="NEX77241.1"/>
    </source>
</evidence>
<name>A0AAW9YLS9_9GAMM</name>
<dbReference type="RefSeq" id="WP_163150156.1">
    <property type="nucleotide sequence ID" value="NZ_JAAIKZ010000056.1"/>
</dbReference>
<accession>A0AAW9YLS9</accession>
<comment type="caution">
    <text evidence="2">The sequence shown here is derived from an EMBL/GenBank/DDBJ whole genome shotgun (WGS) entry which is preliminary data.</text>
</comment>